<keyword evidence="11" id="KW-0539">Nucleus</keyword>
<evidence type="ECO:0000313" key="19">
    <source>
        <dbReference type="Proteomes" id="UP000007875"/>
    </source>
</evidence>
<dbReference type="eggNOG" id="KOG0746">
    <property type="taxonomic scope" value="Eukaryota"/>
</dbReference>
<dbReference type="AlphaFoldDB" id="H2Y753"/>
<keyword evidence="4" id="KW-0488">Methylation</keyword>
<accession>H2Y753</accession>
<comment type="subcellular location">
    <subcellularLocation>
        <location evidence="1">Cytoplasm</location>
    </subcellularLocation>
    <subcellularLocation>
        <location evidence="2">Nucleus</location>
        <location evidence="2">Nucleolus</location>
    </subcellularLocation>
</comment>
<keyword evidence="9" id="KW-0689">Ribosomal protein</keyword>
<feature type="compositionally biased region" description="Basic residues" evidence="17">
    <location>
        <begin position="18"/>
        <end position="31"/>
    </location>
</feature>
<dbReference type="FunCoup" id="H2Y753">
    <property type="interactions" value="294"/>
</dbReference>
<comment type="similarity">
    <text evidence="3">Belongs to the universal ribosomal protein uL3 family.</text>
</comment>
<keyword evidence="5" id="KW-0963">Cytoplasm</keyword>
<protein>
    <recommendedName>
        <fullName evidence="14">Large ribosomal subunit protein uL3</fullName>
    </recommendedName>
    <alternativeName>
        <fullName evidence="15">60S ribosomal protein L3</fullName>
    </alternativeName>
</protein>
<dbReference type="Gene3D" id="4.10.960.10">
    <property type="entry name" value="Ribosomal protein L3, domain 3"/>
    <property type="match status" value="1"/>
</dbReference>
<evidence type="ECO:0000256" key="10">
    <source>
        <dbReference type="ARBA" id="ARBA00022990"/>
    </source>
</evidence>
<dbReference type="InParanoid" id="H2Y753"/>
<dbReference type="InterPro" id="IPR044892">
    <property type="entry name" value="Ribosomal_L3_dom_3_arc_sf"/>
</dbReference>
<keyword evidence="7" id="KW-0597">Phosphoprotein</keyword>
<keyword evidence="10" id="KW-0007">Acetylation</keyword>
<evidence type="ECO:0000256" key="6">
    <source>
        <dbReference type="ARBA" id="ARBA00022499"/>
    </source>
</evidence>
<dbReference type="InterPro" id="IPR000597">
    <property type="entry name" value="Ribosomal_uL3"/>
</dbReference>
<keyword evidence="8" id="KW-0832">Ubl conjugation</keyword>
<dbReference type="InterPro" id="IPR009000">
    <property type="entry name" value="Transl_B-barrel_sf"/>
</dbReference>
<evidence type="ECO:0000256" key="12">
    <source>
        <dbReference type="ARBA" id="ARBA00023274"/>
    </source>
</evidence>
<dbReference type="InterPro" id="IPR045077">
    <property type="entry name" value="L3_arc_euk"/>
</dbReference>
<evidence type="ECO:0000256" key="1">
    <source>
        <dbReference type="ARBA" id="ARBA00004496"/>
    </source>
</evidence>
<comment type="function">
    <text evidence="13">Component of the large ribosomal subunit. The ribosome is a large ribonucleoprotein complex responsible for the synthesis of proteins in the cell.</text>
</comment>
<dbReference type="GO" id="GO:0003735">
    <property type="term" value="F:structural constituent of ribosome"/>
    <property type="evidence" value="ECO:0007669"/>
    <property type="project" value="InterPro"/>
</dbReference>
<reference evidence="18" key="3">
    <citation type="submission" date="2025-09" db="UniProtKB">
        <authorList>
            <consortium name="Ensembl"/>
        </authorList>
    </citation>
    <scope>IDENTIFICATION</scope>
</reference>
<dbReference type="OMA" id="QRTEYNK"/>
<dbReference type="FunFam" id="4.10.960.10:FF:000004">
    <property type="entry name" value="60S ribosomal protein L3"/>
    <property type="match status" value="1"/>
</dbReference>
<proteinExistence type="inferred from homology"/>
<dbReference type="Gene3D" id="2.40.30.10">
    <property type="entry name" value="Translation factors"/>
    <property type="match status" value="1"/>
</dbReference>
<evidence type="ECO:0000256" key="5">
    <source>
        <dbReference type="ARBA" id="ARBA00022490"/>
    </source>
</evidence>
<dbReference type="FunFam" id="3.30.1430.10:FF:000001">
    <property type="entry name" value="60S ribosomal protein L3"/>
    <property type="match status" value="1"/>
</dbReference>
<dbReference type="FunFam" id="2.40.30.10:FF:000351">
    <property type="entry name" value="Ribosomal protein L3"/>
    <property type="match status" value="1"/>
</dbReference>
<comment type="subunit">
    <text evidence="16">Component of the large ribosomal subunit. Interacts with DHX33.</text>
</comment>
<dbReference type="STRING" id="51511.ENSCSAVP00000001151"/>
<evidence type="ECO:0000256" key="9">
    <source>
        <dbReference type="ARBA" id="ARBA00022980"/>
    </source>
</evidence>
<evidence type="ECO:0000256" key="14">
    <source>
        <dbReference type="ARBA" id="ARBA00035243"/>
    </source>
</evidence>
<dbReference type="PANTHER" id="PTHR11363:SF5">
    <property type="entry name" value="LARGE RIBOSOMAL SUBUNIT PROTEIN UL3"/>
    <property type="match status" value="1"/>
</dbReference>
<dbReference type="Proteomes" id="UP000007875">
    <property type="component" value="Unassembled WGS sequence"/>
</dbReference>
<dbReference type="Ensembl" id="ENSCSAVT00000001164.1">
    <property type="protein sequence ID" value="ENSCSAVP00000001151.1"/>
    <property type="gene ID" value="ENSCSAVG00000000643.1"/>
</dbReference>
<reference evidence="18" key="2">
    <citation type="submission" date="2025-08" db="UniProtKB">
        <authorList>
            <consortium name="Ensembl"/>
        </authorList>
    </citation>
    <scope>IDENTIFICATION</scope>
</reference>
<evidence type="ECO:0000256" key="8">
    <source>
        <dbReference type="ARBA" id="ARBA00022843"/>
    </source>
</evidence>
<evidence type="ECO:0000256" key="13">
    <source>
        <dbReference type="ARBA" id="ARBA00034092"/>
    </source>
</evidence>
<evidence type="ECO:0000256" key="11">
    <source>
        <dbReference type="ARBA" id="ARBA00023242"/>
    </source>
</evidence>
<name>H2Y753_CIOSA</name>
<dbReference type="SUPFAM" id="SSF50447">
    <property type="entry name" value="Translation proteins"/>
    <property type="match status" value="1"/>
</dbReference>
<dbReference type="GO" id="GO:0003723">
    <property type="term" value="F:RNA binding"/>
    <property type="evidence" value="ECO:0007669"/>
    <property type="project" value="TreeGrafter"/>
</dbReference>
<organism evidence="18 19">
    <name type="scientific">Ciona savignyi</name>
    <name type="common">Pacific transparent sea squirt</name>
    <dbReference type="NCBI Taxonomy" id="51511"/>
    <lineage>
        <taxon>Eukaryota</taxon>
        <taxon>Metazoa</taxon>
        <taxon>Chordata</taxon>
        <taxon>Tunicata</taxon>
        <taxon>Ascidiacea</taxon>
        <taxon>Phlebobranchia</taxon>
        <taxon>Cionidae</taxon>
        <taxon>Ciona</taxon>
    </lineage>
</organism>
<feature type="region of interest" description="Disordered" evidence="17">
    <location>
        <begin position="1"/>
        <end position="37"/>
    </location>
</feature>
<dbReference type="GeneTree" id="ENSGT00390000017606"/>
<evidence type="ECO:0000256" key="17">
    <source>
        <dbReference type="SAM" id="MobiDB-lite"/>
    </source>
</evidence>
<dbReference type="HOGENOM" id="CLU_033361_2_1_1"/>
<keyword evidence="19" id="KW-1185">Reference proteome</keyword>
<evidence type="ECO:0000256" key="3">
    <source>
        <dbReference type="ARBA" id="ARBA00006540"/>
    </source>
</evidence>
<sequence>QSHRKFSAPRHGSLGFLPRKRSSRHRGKVKSFPKDDPSKPCHLTAFISYKAGMTHVVREVDRAGSKVNKKEVVDAVTILEAPPMIVVGVIGYIETPRGLRTLKTIFAEHLSDECKRRFYKNWYSCKKKAFTKSCRKWQDEEGKRQIDRDFNQLKKYCKSIRVIAHTQMKLLPITQKKSHIMEIQVNGGTIADKVDFARDLLEKPVPVSKIFSKDEMIDVIGVNKGHGEKGKVKLHSHTGVTSRWHTKKLPRKTHKGLRKVACIGAWHPARVAYSVARSGQKGYHHRTEVNKKIYRMGGIHKEGGKLIKNNAATETDLTDKSITPMGGFPHYGEVKNDFVMIKGCCIGPKKRVLTLRKSLITHTKRAALEKINLKWIDTSSKLGHGRFQTHEEKRAFMGPLKKDRLAAAAAAAAPSTTA</sequence>
<evidence type="ECO:0000256" key="2">
    <source>
        <dbReference type="ARBA" id="ARBA00004604"/>
    </source>
</evidence>
<evidence type="ECO:0000313" key="18">
    <source>
        <dbReference type="Ensembl" id="ENSCSAVP00000001151.1"/>
    </source>
</evidence>
<dbReference type="GO" id="GO:0006412">
    <property type="term" value="P:translation"/>
    <property type="evidence" value="ECO:0007669"/>
    <property type="project" value="InterPro"/>
</dbReference>
<keyword evidence="6" id="KW-1017">Isopeptide bond</keyword>
<dbReference type="FunFam" id="4.10.960.10:FF:000002">
    <property type="entry name" value="60S ribosomal protein L3"/>
    <property type="match status" value="1"/>
</dbReference>
<dbReference type="GO" id="GO:0022625">
    <property type="term" value="C:cytosolic large ribosomal subunit"/>
    <property type="evidence" value="ECO:0007669"/>
    <property type="project" value="TreeGrafter"/>
</dbReference>
<evidence type="ECO:0000256" key="4">
    <source>
        <dbReference type="ARBA" id="ARBA00022481"/>
    </source>
</evidence>
<evidence type="ECO:0000256" key="7">
    <source>
        <dbReference type="ARBA" id="ARBA00022553"/>
    </source>
</evidence>
<evidence type="ECO:0000256" key="15">
    <source>
        <dbReference type="ARBA" id="ARBA00035354"/>
    </source>
</evidence>
<dbReference type="Gene3D" id="3.30.1430.10">
    <property type="match status" value="1"/>
</dbReference>
<evidence type="ECO:0000256" key="16">
    <source>
        <dbReference type="ARBA" id="ARBA00046482"/>
    </source>
</evidence>
<reference evidence="19" key="1">
    <citation type="submission" date="2003-08" db="EMBL/GenBank/DDBJ databases">
        <authorList>
            <person name="Birren B."/>
            <person name="Nusbaum C."/>
            <person name="Abebe A."/>
            <person name="Abouelleil A."/>
            <person name="Adekoya E."/>
            <person name="Ait-zahra M."/>
            <person name="Allen N."/>
            <person name="Allen T."/>
            <person name="An P."/>
            <person name="Anderson M."/>
            <person name="Anderson S."/>
            <person name="Arachchi H."/>
            <person name="Armbruster J."/>
            <person name="Bachantsang P."/>
            <person name="Baldwin J."/>
            <person name="Barry A."/>
            <person name="Bayul T."/>
            <person name="Blitshsteyn B."/>
            <person name="Bloom T."/>
            <person name="Blye J."/>
            <person name="Boguslavskiy L."/>
            <person name="Borowsky M."/>
            <person name="Boukhgalter B."/>
            <person name="Brunache A."/>
            <person name="Butler J."/>
            <person name="Calixte N."/>
            <person name="Calvo S."/>
            <person name="Camarata J."/>
            <person name="Campo K."/>
            <person name="Chang J."/>
            <person name="Cheshatsang Y."/>
            <person name="Citroen M."/>
            <person name="Collymore A."/>
            <person name="Considine T."/>
            <person name="Cook A."/>
            <person name="Cooke P."/>
            <person name="Corum B."/>
            <person name="Cuomo C."/>
            <person name="David R."/>
            <person name="Dawoe T."/>
            <person name="Degray S."/>
            <person name="Dodge S."/>
            <person name="Dooley K."/>
            <person name="Dorje P."/>
            <person name="Dorjee K."/>
            <person name="Dorris L."/>
            <person name="Duffey N."/>
            <person name="Dupes A."/>
            <person name="Elkins T."/>
            <person name="Engels R."/>
            <person name="Erickson J."/>
            <person name="Farina A."/>
            <person name="Faro S."/>
            <person name="Ferreira P."/>
            <person name="Fischer H."/>
            <person name="Fitzgerald M."/>
            <person name="Foley K."/>
            <person name="Gage D."/>
            <person name="Galagan J."/>
            <person name="Gearin G."/>
            <person name="Gnerre S."/>
            <person name="Gnirke A."/>
            <person name="Goyette A."/>
            <person name="Graham J."/>
            <person name="Grandbois E."/>
            <person name="Gyaltsen K."/>
            <person name="Hafez N."/>
            <person name="Hagopian D."/>
            <person name="Hagos B."/>
            <person name="Hall J."/>
            <person name="Hatcher B."/>
            <person name="Heller A."/>
            <person name="Higgins H."/>
            <person name="Honan T."/>
            <person name="Horn A."/>
            <person name="Houde N."/>
            <person name="Hughes L."/>
            <person name="Hulme W."/>
            <person name="Husby E."/>
            <person name="Iliev I."/>
            <person name="Jaffe D."/>
            <person name="Jones C."/>
            <person name="Kamal M."/>
            <person name="Kamat A."/>
            <person name="Kamvysselis M."/>
            <person name="Karlsson E."/>
            <person name="Kells C."/>
            <person name="Kieu A."/>
            <person name="Kisner P."/>
            <person name="Kodira C."/>
            <person name="Kulbokas E."/>
            <person name="Labutti K."/>
            <person name="Lama D."/>
            <person name="Landers T."/>
            <person name="Leger J."/>
            <person name="Levine S."/>
            <person name="Lewis D."/>
            <person name="Lewis T."/>
            <person name="Lindblad-toh K."/>
            <person name="Liu X."/>
            <person name="Lokyitsang T."/>
            <person name="Lokyitsang Y."/>
            <person name="Lucien O."/>
            <person name="Lui A."/>
            <person name="Ma L.J."/>
            <person name="Mabbitt R."/>
            <person name="Macdonald J."/>
            <person name="Maclean C."/>
            <person name="Major J."/>
            <person name="Manning J."/>
            <person name="Marabella R."/>
            <person name="Maru K."/>
            <person name="Matthews C."/>
            <person name="Mauceli E."/>
            <person name="Mccarthy M."/>
            <person name="Mcdonough S."/>
            <person name="Mcghee T."/>
            <person name="Meldrim J."/>
            <person name="Meneus L."/>
            <person name="Mesirov J."/>
            <person name="Mihalev A."/>
            <person name="Mihova T."/>
            <person name="Mikkelsen T."/>
            <person name="Mlenga V."/>
            <person name="Moru K."/>
            <person name="Mozes J."/>
            <person name="Mulrain L."/>
            <person name="Munson G."/>
            <person name="Naylor J."/>
            <person name="Newes C."/>
            <person name="Nguyen C."/>
            <person name="Nguyen N."/>
            <person name="Nguyen T."/>
            <person name="Nicol R."/>
            <person name="Nielsen C."/>
            <person name="Nizzari M."/>
            <person name="Norbu C."/>
            <person name="Norbu N."/>
            <person name="O'donnell P."/>
            <person name="Okoawo O."/>
            <person name="O'leary S."/>
            <person name="Omotosho B."/>
            <person name="O'neill K."/>
            <person name="Osman S."/>
            <person name="Parker S."/>
            <person name="Perrin D."/>
            <person name="Phunkhang P."/>
            <person name="Piqani B."/>
            <person name="Purcell S."/>
            <person name="Rachupka T."/>
            <person name="Ramasamy U."/>
            <person name="Rameau R."/>
            <person name="Ray V."/>
            <person name="Raymond C."/>
            <person name="Retta R."/>
            <person name="Richardson S."/>
            <person name="Rise C."/>
            <person name="Rodriguez J."/>
            <person name="Rogers J."/>
            <person name="Rogov P."/>
            <person name="Rutman M."/>
            <person name="Schupbach R."/>
            <person name="Seaman C."/>
            <person name="Settipalli S."/>
            <person name="Sharpe T."/>
            <person name="Sheridan J."/>
            <person name="Sherpa N."/>
            <person name="Shi J."/>
            <person name="Smirnov S."/>
            <person name="Smith C."/>
            <person name="Sougnez C."/>
            <person name="Spencer B."/>
            <person name="Stalker J."/>
            <person name="Stange-thomann N."/>
            <person name="Stavropoulos S."/>
            <person name="Stetson K."/>
            <person name="Stone C."/>
            <person name="Stone S."/>
            <person name="Stubbs M."/>
            <person name="Talamas J."/>
            <person name="Tchuinga P."/>
            <person name="Tenzing P."/>
            <person name="Tesfaye S."/>
            <person name="Theodore J."/>
            <person name="Thoulutsang Y."/>
            <person name="Topham K."/>
            <person name="Towey S."/>
            <person name="Tsamla T."/>
            <person name="Tsomo N."/>
            <person name="Vallee D."/>
            <person name="Vassiliev H."/>
            <person name="Venkataraman V."/>
            <person name="Vinson J."/>
            <person name="Vo A."/>
            <person name="Wade C."/>
            <person name="Wang S."/>
            <person name="Wangchuk T."/>
            <person name="Wangdi T."/>
            <person name="Whittaker C."/>
            <person name="Wilkinson J."/>
            <person name="Wu Y."/>
            <person name="Wyman D."/>
            <person name="Yadav S."/>
            <person name="Yang S."/>
            <person name="Yang X."/>
            <person name="Yeager S."/>
            <person name="Yee E."/>
            <person name="Young G."/>
            <person name="Zainoun J."/>
            <person name="Zembeck L."/>
            <person name="Zimmer A."/>
            <person name="Zody M."/>
            <person name="Lander E."/>
        </authorList>
    </citation>
    <scope>NUCLEOTIDE SEQUENCE [LARGE SCALE GENOMIC DNA]</scope>
</reference>
<dbReference type="Pfam" id="PF00297">
    <property type="entry name" value="Ribosomal_L3"/>
    <property type="match status" value="1"/>
</dbReference>
<dbReference type="GO" id="GO:0005730">
    <property type="term" value="C:nucleolus"/>
    <property type="evidence" value="ECO:0007669"/>
    <property type="project" value="UniProtKB-SubCell"/>
</dbReference>
<dbReference type="PANTHER" id="PTHR11363">
    <property type="entry name" value="60S RIBOSOMAL PROTEIN L3-RELATED"/>
    <property type="match status" value="1"/>
</dbReference>
<keyword evidence="12" id="KW-0687">Ribonucleoprotein</keyword>
<dbReference type="FunFam" id="2.40.30.10:FF:000079">
    <property type="entry name" value="60S ribosomal protein L3"/>
    <property type="match status" value="1"/>
</dbReference>